<dbReference type="KEGG" id="ppsr:I6J18_02765"/>
<feature type="domain" description="RNA polymerase sigma factor 70 region 4 type 2" evidence="6">
    <location>
        <begin position="119"/>
        <end position="167"/>
    </location>
</feature>
<dbReference type="PANTHER" id="PTHR43133:SF60">
    <property type="entry name" value="RNA POLYMERASE SIGMA FACTOR SIGV"/>
    <property type="match status" value="1"/>
</dbReference>
<dbReference type="InterPro" id="IPR007627">
    <property type="entry name" value="RNA_pol_sigma70_r2"/>
</dbReference>
<evidence type="ECO:0000256" key="3">
    <source>
        <dbReference type="ARBA" id="ARBA00023082"/>
    </source>
</evidence>
<sequence>MKEFEEHQLITLAQQGDEAAFTALFQRHYSFIYNYLIKMTFNPMIAEELLQETMLKCYLQITSFNHQSKFSSWLITIATRTYIDLLRKKKRERGLFKRAADEHSSALKWELQLNKVDFNEVMEAISTLKPLYRIPLLLRHYYGFTYAEIGEILNCHEGTVKSRVNKSIKLVRKEMHEDEG</sequence>
<dbReference type="PANTHER" id="PTHR43133">
    <property type="entry name" value="RNA POLYMERASE ECF-TYPE SIGMA FACTO"/>
    <property type="match status" value="1"/>
</dbReference>
<organism evidence="7 8">
    <name type="scientific">Peribacillus psychrosaccharolyticus</name>
    <name type="common">Bacillus psychrosaccharolyticus</name>
    <dbReference type="NCBI Taxonomy" id="1407"/>
    <lineage>
        <taxon>Bacteria</taxon>
        <taxon>Bacillati</taxon>
        <taxon>Bacillota</taxon>
        <taxon>Bacilli</taxon>
        <taxon>Bacillales</taxon>
        <taxon>Bacillaceae</taxon>
        <taxon>Peribacillus</taxon>
    </lineage>
</organism>
<dbReference type="InterPro" id="IPR013324">
    <property type="entry name" value="RNA_pol_sigma_r3/r4-like"/>
</dbReference>
<reference evidence="7 8" key="1">
    <citation type="submission" date="2021-01" db="EMBL/GenBank/DDBJ databases">
        <title>FDA dAtabase for Regulatory Grade micrObial Sequences (FDA-ARGOS): Supporting development and validation of Infectious Disease Dx tests.</title>
        <authorList>
            <person name="Nelson B."/>
            <person name="Plummer A."/>
            <person name="Tallon L."/>
            <person name="Sadzewicz L."/>
            <person name="Zhao X."/>
            <person name="Boylan J."/>
            <person name="Ott S."/>
            <person name="Bowen H."/>
            <person name="Vavikolanu K."/>
            <person name="Mehta A."/>
            <person name="Aluvathingal J."/>
            <person name="Nadendla S."/>
            <person name="Myers T."/>
            <person name="Yan Y."/>
            <person name="Sichtig H."/>
        </authorList>
    </citation>
    <scope>NUCLEOTIDE SEQUENCE [LARGE SCALE GENOMIC DNA]</scope>
    <source>
        <strain evidence="7 8">FDAARGOS_1161</strain>
    </source>
</reference>
<feature type="domain" description="RNA polymerase sigma-70 region 2" evidence="5">
    <location>
        <begin position="24"/>
        <end position="91"/>
    </location>
</feature>
<evidence type="ECO:0000256" key="4">
    <source>
        <dbReference type="ARBA" id="ARBA00023163"/>
    </source>
</evidence>
<dbReference type="NCBIfam" id="NF007216">
    <property type="entry name" value="PRK09638.1"/>
    <property type="match status" value="1"/>
</dbReference>
<dbReference type="Proteomes" id="UP000595254">
    <property type="component" value="Chromosome"/>
</dbReference>
<dbReference type="Pfam" id="PF04542">
    <property type="entry name" value="Sigma70_r2"/>
    <property type="match status" value="1"/>
</dbReference>
<dbReference type="Gene3D" id="1.10.1740.10">
    <property type="match status" value="1"/>
</dbReference>
<gene>
    <name evidence="7" type="primary">sigY</name>
    <name evidence="7" type="ORF">I6J18_02765</name>
</gene>
<dbReference type="GO" id="GO:0003677">
    <property type="term" value="F:DNA binding"/>
    <property type="evidence" value="ECO:0007669"/>
    <property type="project" value="InterPro"/>
</dbReference>
<accession>A0A974NN10</accession>
<proteinExistence type="inferred from homology"/>
<keyword evidence="4" id="KW-0804">Transcription</keyword>
<evidence type="ECO:0000259" key="6">
    <source>
        <dbReference type="Pfam" id="PF08281"/>
    </source>
</evidence>
<evidence type="ECO:0000259" key="5">
    <source>
        <dbReference type="Pfam" id="PF04542"/>
    </source>
</evidence>
<dbReference type="InterPro" id="IPR013249">
    <property type="entry name" value="RNA_pol_sigma70_r4_t2"/>
</dbReference>
<evidence type="ECO:0000313" key="8">
    <source>
        <dbReference type="Proteomes" id="UP000595254"/>
    </source>
</evidence>
<evidence type="ECO:0000256" key="1">
    <source>
        <dbReference type="ARBA" id="ARBA00010641"/>
    </source>
</evidence>
<evidence type="ECO:0000313" key="7">
    <source>
        <dbReference type="EMBL" id="QQT00860.1"/>
    </source>
</evidence>
<dbReference type="Pfam" id="PF08281">
    <property type="entry name" value="Sigma70_r4_2"/>
    <property type="match status" value="1"/>
</dbReference>
<dbReference type="SUPFAM" id="SSF88946">
    <property type="entry name" value="Sigma2 domain of RNA polymerase sigma factors"/>
    <property type="match status" value="1"/>
</dbReference>
<protein>
    <submittedName>
        <fullName evidence="7">RNA polymerase sigma factor SigY</fullName>
    </submittedName>
</protein>
<evidence type="ECO:0000256" key="2">
    <source>
        <dbReference type="ARBA" id="ARBA00023015"/>
    </source>
</evidence>
<dbReference type="RefSeq" id="WP_040375789.1">
    <property type="nucleotide sequence ID" value="NZ_CP068053.1"/>
</dbReference>
<dbReference type="EMBL" id="CP068053">
    <property type="protein sequence ID" value="QQT00860.1"/>
    <property type="molecule type" value="Genomic_DNA"/>
</dbReference>
<dbReference type="GO" id="GO:0016987">
    <property type="term" value="F:sigma factor activity"/>
    <property type="evidence" value="ECO:0007669"/>
    <property type="project" value="UniProtKB-KW"/>
</dbReference>
<dbReference type="InterPro" id="IPR013325">
    <property type="entry name" value="RNA_pol_sigma_r2"/>
</dbReference>
<dbReference type="InterPro" id="IPR036388">
    <property type="entry name" value="WH-like_DNA-bd_sf"/>
</dbReference>
<keyword evidence="8" id="KW-1185">Reference proteome</keyword>
<dbReference type="InterPro" id="IPR014284">
    <property type="entry name" value="RNA_pol_sigma-70_dom"/>
</dbReference>
<dbReference type="Gene3D" id="1.10.10.10">
    <property type="entry name" value="Winged helix-like DNA-binding domain superfamily/Winged helix DNA-binding domain"/>
    <property type="match status" value="1"/>
</dbReference>
<dbReference type="GO" id="GO:0006352">
    <property type="term" value="P:DNA-templated transcription initiation"/>
    <property type="evidence" value="ECO:0007669"/>
    <property type="project" value="InterPro"/>
</dbReference>
<name>A0A974NN10_PERPY</name>
<dbReference type="NCBIfam" id="TIGR02937">
    <property type="entry name" value="sigma70-ECF"/>
    <property type="match status" value="1"/>
</dbReference>
<dbReference type="InterPro" id="IPR039425">
    <property type="entry name" value="RNA_pol_sigma-70-like"/>
</dbReference>
<comment type="similarity">
    <text evidence="1">Belongs to the sigma-70 factor family. ECF subfamily.</text>
</comment>
<dbReference type="AlphaFoldDB" id="A0A974NN10"/>
<dbReference type="SUPFAM" id="SSF88659">
    <property type="entry name" value="Sigma3 and sigma4 domains of RNA polymerase sigma factors"/>
    <property type="match status" value="1"/>
</dbReference>
<keyword evidence="2" id="KW-0805">Transcription regulation</keyword>
<dbReference type="CDD" id="cd06171">
    <property type="entry name" value="Sigma70_r4"/>
    <property type="match status" value="1"/>
</dbReference>
<keyword evidence="3" id="KW-0731">Sigma factor</keyword>